<proteinExistence type="predicted"/>
<accession>A0ACC1S8G8</accession>
<comment type="caution">
    <text evidence="1">The sequence shown here is derived from an EMBL/GenBank/DDBJ whole genome shotgun (WGS) entry which is preliminary data.</text>
</comment>
<dbReference type="Proteomes" id="UP001148629">
    <property type="component" value="Unassembled WGS sequence"/>
</dbReference>
<sequence>MVFPGPGWRLRAALPDDGYVRFRRDATPVECYQCEIAYQYARQAGQEEGLCEESTFYDMYQICANCIEDNTSSGDVRDYVEPKLGRFVDYCAGLTTLSSWASLGMASPTSATGTGDQESTSAETTSQDETTQRVSEEATASETVPTSVTSDVSSAASTIDRIEQPTSSSVSESTDAGGSGRNSAWIAGPIVPSVVVAIALIGAGFWWYRRRKRTPKPPSSTEGGEGLAQSDKPQLHSECIPRPTQEHGGAMQAPMAQAPPVSSYSYAELPVNEAPAHEMPTRERRGPYTVARRPDYEVLKADRCELCQFKLVENERVLAYFGEDMFTMEYRYRSNGVYHEDSAGAEVSTFISTLGSDLEMNVCLHRSCYRVASTVFSISIPKLLDITRCLPHPTEGDGRSAYLHHALTEKLQAKATLPRHIPGEIWALIASYWVSEAATATAAAAMPKHLEDDEYLQDDGVEQVDMRWPIYATYVKFNGRHYLQSLHNSPTAPVEDLALVHLRPRREKPADRSTLTFFKPHTSDSDMFIDKDGFGVRQVFFVSPLQRQAWNIDQPTVPDADRTCLSGVPGLENDGGMIYFRTDGLKVRRLWRKWHGHISQTLEEIS</sequence>
<dbReference type="EMBL" id="JANRMS010000808">
    <property type="protein sequence ID" value="KAJ3534151.1"/>
    <property type="molecule type" value="Genomic_DNA"/>
</dbReference>
<protein>
    <submittedName>
        <fullName evidence="1">Uncharacterized protein</fullName>
    </submittedName>
</protein>
<gene>
    <name evidence="1" type="ORF">NM208_g7664</name>
</gene>
<keyword evidence="2" id="KW-1185">Reference proteome</keyword>
<evidence type="ECO:0000313" key="1">
    <source>
        <dbReference type="EMBL" id="KAJ3534151.1"/>
    </source>
</evidence>
<reference evidence="1" key="1">
    <citation type="submission" date="2022-08" db="EMBL/GenBank/DDBJ databases">
        <title>Genome Sequence of Fusarium decemcellulare.</title>
        <authorList>
            <person name="Buettner E."/>
        </authorList>
    </citation>
    <scope>NUCLEOTIDE SEQUENCE</scope>
    <source>
        <strain evidence="1">Babe19</strain>
    </source>
</reference>
<name>A0ACC1S8G8_9HYPO</name>
<evidence type="ECO:0000313" key="2">
    <source>
        <dbReference type="Proteomes" id="UP001148629"/>
    </source>
</evidence>
<organism evidence="1 2">
    <name type="scientific">Fusarium decemcellulare</name>
    <dbReference type="NCBI Taxonomy" id="57161"/>
    <lineage>
        <taxon>Eukaryota</taxon>
        <taxon>Fungi</taxon>
        <taxon>Dikarya</taxon>
        <taxon>Ascomycota</taxon>
        <taxon>Pezizomycotina</taxon>
        <taxon>Sordariomycetes</taxon>
        <taxon>Hypocreomycetidae</taxon>
        <taxon>Hypocreales</taxon>
        <taxon>Nectriaceae</taxon>
        <taxon>Fusarium</taxon>
        <taxon>Fusarium decemcellulare species complex</taxon>
    </lineage>
</organism>